<geneLocation type="plasmid" evidence="5">
    <name>pBC453</name>
</geneLocation>
<geneLocation type="plasmid" evidence="6 7">
    <name>unnamed1</name>
</geneLocation>
<dbReference type="Gene3D" id="1.10.443.10">
    <property type="entry name" value="Intergrase catalytic core"/>
    <property type="match status" value="1"/>
</dbReference>
<feature type="region of interest" description="Disordered" evidence="3">
    <location>
        <begin position="101"/>
        <end position="120"/>
    </location>
</feature>
<dbReference type="SUPFAM" id="SSF47823">
    <property type="entry name" value="lambda integrase-like, N-terminal domain"/>
    <property type="match status" value="1"/>
</dbReference>
<organism evidence="5">
    <name type="scientific">Burkholderia contaminans</name>
    <dbReference type="NCBI Taxonomy" id="488447"/>
    <lineage>
        <taxon>Bacteria</taxon>
        <taxon>Pseudomonadati</taxon>
        <taxon>Pseudomonadota</taxon>
        <taxon>Betaproteobacteria</taxon>
        <taxon>Burkholderiales</taxon>
        <taxon>Burkholderiaceae</taxon>
        <taxon>Burkholderia</taxon>
        <taxon>Burkholderia cepacia complex</taxon>
    </lineage>
</organism>
<reference evidence="5" key="1">
    <citation type="journal article" date="2016" name="Biosci. Biotechnol. Biochem.">
        <title>Bioconversion of AHX to AOH by resting cells of Burkholderia contaminans CH-1.</title>
        <authorList>
            <person name="Choi J.H."/>
            <person name="Kikuchi A."/>
            <person name="Pumkaeo P."/>
            <person name="Hirai H."/>
            <person name="Tokuyama S."/>
            <person name="Kawagishi H."/>
        </authorList>
    </citation>
    <scope>NUCLEOTIDE SEQUENCE</scope>
    <source>
        <strain evidence="5">CH-1</strain>
        <plasmid evidence="5">pBC453</plasmid>
    </source>
</reference>
<dbReference type="InterPro" id="IPR013762">
    <property type="entry name" value="Integrase-like_cat_sf"/>
</dbReference>
<dbReference type="RefSeq" id="WP_082139528.1">
    <property type="nucleotide sequence ID" value="NZ_AP018360.1"/>
</dbReference>
<evidence type="ECO:0000256" key="1">
    <source>
        <dbReference type="ARBA" id="ARBA00023125"/>
    </source>
</evidence>
<dbReference type="OrthoDB" id="9125502at2"/>
<gene>
    <name evidence="5" type="ORF">BCCH1_77590</name>
    <name evidence="6" type="ORF">LXE91_38965</name>
</gene>
<sequence>MNQQGLNAGNRTGGDGCGKSVRAPSRAEWQSDPEKAFKGWVVEVATSKGDLPYSERSQRQYAAMFHRFATFLKTCGSSVLSAGPDVIEAYLASLEGRNPYEPGCAGSPPPASSRPATRSTLKRHSDLIDDVMNHLVVEGYRTENPVFAGTRRLPGRDTGPQLVCLPDQVDARLQDYLLNVMDTSSWAGRRNRALLLLLSGSGITSGQASNARLSQFIFDDAVPSFECVPQNNVDHYRAPLAQSSVAAIREWVEERQLGGGPSGADPEVAFPGKGGGALSTTRVYLEVRKVLQAIEFHGNDMGPRVLRNTYARRQLLNGASVDVVARLLGIENPRNILRLLRITPAHTGYVPV</sequence>
<evidence type="ECO:0000313" key="7">
    <source>
        <dbReference type="Proteomes" id="UP001220209"/>
    </source>
</evidence>
<evidence type="ECO:0000256" key="2">
    <source>
        <dbReference type="ARBA" id="ARBA00023172"/>
    </source>
</evidence>
<dbReference type="GO" id="GO:0003677">
    <property type="term" value="F:DNA binding"/>
    <property type="evidence" value="ECO:0007669"/>
    <property type="project" value="UniProtKB-KW"/>
</dbReference>
<proteinExistence type="predicted"/>
<reference evidence="6 7" key="3">
    <citation type="submission" date="2021-12" db="EMBL/GenBank/DDBJ databases">
        <title>Genomic and phenotypic characterization of three Burkholderia contaminans isolates recovered from different sources.</title>
        <authorList>
            <person name="Lopez De Volder A."/>
            <person name="Fan Y."/>
            <person name="Nunvar J."/>
            <person name="Herrera T."/>
            <person name="Timp W."/>
            <person name="Degrossi J."/>
        </authorList>
    </citation>
    <scope>NUCLEOTIDE SEQUENCE [LARGE SCALE GENOMIC DNA]</scope>
    <source>
        <strain evidence="6 7">LMG 23361</strain>
        <plasmid evidence="6 7">unnamed1</plasmid>
    </source>
</reference>
<dbReference type="EMBL" id="AP018360">
    <property type="protein sequence ID" value="BBA45248.1"/>
    <property type="molecule type" value="Genomic_DNA"/>
</dbReference>
<keyword evidence="1" id="KW-0238">DNA-binding</keyword>
<dbReference type="Gene3D" id="1.10.150.130">
    <property type="match status" value="1"/>
</dbReference>
<feature type="region of interest" description="Disordered" evidence="3">
    <location>
        <begin position="1"/>
        <end position="30"/>
    </location>
</feature>
<reference evidence="5" key="2">
    <citation type="journal article" date="2017" name="Genome Announc.">
        <title>High-Quality Draft Genome Sequence of Burkholderia contaminans CH-1, a Gram-Negative Bacterium That Metabolizes 2-Azahypoxanthine, a Plant Growth-Regulating Compound.</title>
        <authorList>
            <person name="Choi J.-H."/>
            <person name="Sugiura H."/>
            <person name="Moriuchi R."/>
            <person name="Kawagishi H."/>
            <person name="Dohra H."/>
        </authorList>
    </citation>
    <scope>NUCLEOTIDE SEQUENCE</scope>
    <source>
        <strain evidence="5">CH-1</strain>
        <plasmid evidence="5">pBC453</plasmid>
    </source>
</reference>
<evidence type="ECO:0000313" key="6">
    <source>
        <dbReference type="EMBL" id="WFN23523.1"/>
    </source>
</evidence>
<dbReference type="AlphaFoldDB" id="A0A250LL10"/>
<dbReference type="Proteomes" id="UP001220209">
    <property type="component" value="Plasmid unnamed1"/>
</dbReference>
<dbReference type="InterPro" id="IPR010998">
    <property type="entry name" value="Integrase_recombinase_N"/>
</dbReference>
<dbReference type="InterPro" id="IPR011010">
    <property type="entry name" value="DNA_brk_join_enz"/>
</dbReference>
<name>A0A250LL10_9BURK</name>
<feature type="domain" description="Tyr recombinase" evidence="4">
    <location>
        <begin position="164"/>
        <end position="352"/>
    </location>
</feature>
<accession>A0A250LL10</accession>
<evidence type="ECO:0000313" key="5">
    <source>
        <dbReference type="EMBL" id="BBA45248.1"/>
    </source>
</evidence>
<evidence type="ECO:0000256" key="3">
    <source>
        <dbReference type="SAM" id="MobiDB-lite"/>
    </source>
</evidence>
<feature type="compositionally biased region" description="Polar residues" evidence="3">
    <location>
        <begin position="1"/>
        <end position="10"/>
    </location>
</feature>
<dbReference type="GO" id="GO:0006310">
    <property type="term" value="P:DNA recombination"/>
    <property type="evidence" value="ECO:0007669"/>
    <property type="project" value="UniProtKB-KW"/>
</dbReference>
<dbReference type="GO" id="GO:0015074">
    <property type="term" value="P:DNA integration"/>
    <property type="evidence" value="ECO:0007669"/>
    <property type="project" value="InterPro"/>
</dbReference>
<protein>
    <submittedName>
        <fullName evidence="6">Site-specific integrase</fullName>
    </submittedName>
</protein>
<dbReference type="SUPFAM" id="SSF56349">
    <property type="entry name" value="DNA breaking-rejoining enzymes"/>
    <property type="match status" value="1"/>
</dbReference>
<dbReference type="EMBL" id="CP090643">
    <property type="protein sequence ID" value="WFN23523.1"/>
    <property type="molecule type" value="Genomic_DNA"/>
</dbReference>
<keyword evidence="5" id="KW-0614">Plasmid</keyword>
<keyword evidence="2" id="KW-0233">DNA recombination</keyword>
<dbReference type="Pfam" id="PF00589">
    <property type="entry name" value="Phage_integrase"/>
    <property type="match status" value="1"/>
</dbReference>
<dbReference type="InterPro" id="IPR002104">
    <property type="entry name" value="Integrase_catalytic"/>
</dbReference>
<dbReference type="PROSITE" id="PS51898">
    <property type="entry name" value="TYR_RECOMBINASE"/>
    <property type="match status" value="1"/>
</dbReference>
<evidence type="ECO:0000259" key="4">
    <source>
        <dbReference type="PROSITE" id="PS51898"/>
    </source>
</evidence>